<evidence type="ECO:0000313" key="9">
    <source>
        <dbReference type="EMBL" id="MFC5287830.1"/>
    </source>
</evidence>
<dbReference type="Proteomes" id="UP001596157">
    <property type="component" value="Unassembled WGS sequence"/>
</dbReference>
<dbReference type="InterPro" id="IPR037185">
    <property type="entry name" value="EmrE-like"/>
</dbReference>
<dbReference type="InterPro" id="IPR000620">
    <property type="entry name" value="EamA_dom"/>
</dbReference>
<keyword evidence="6 7" id="KW-0472">Membrane</keyword>
<feature type="transmembrane region" description="Helical" evidence="7">
    <location>
        <begin position="137"/>
        <end position="154"/>
    </location>
</feature>
<feature type="transmembrane region" description="Helical" evidence="7">
    <location>
        <begin position="276"/>
        <end position="293"/>
    </location>
</feature>
<keyword evidence="3" id="KW-1003">Cell membrane</keyword>
<proteinExistence type="inferred from homology"/>
<reference evidence="10" key="1">
    <citation type="journal article" date="2019" name="Int. J. Syst. Evol. Microbiol.">
        <title>The Global Catalogue of Microorganisms (GCM) 10K type strain sequencing project: providing services to taxonomists for standard genome sequencing and annotation.</title>
        <authorList>
            <consortium name="The Broad Institute Genomics Platform"/>
            <consortium name="The Broad Institute Genome Sequencing Center for Infectious Disease"/>
            <person name="Wu L."/>
            <person name="Ma J."/>
        </authorList>
    </citation>
    <scope>NUCLEOTIDE SEQUENCE [LARGE SCALE GENOMIC DNA]</scope>
    <source>
        <strain evidence="10">CCUG 59778</strain>
    </source>
</reference>
<sequence>MVVAHMEDAGRSWRWFGRLAATPRLTGSIPPTVQVLLGIISVQVGGAVAKTLFTSAGATGVVALRLVFCALILLLIWRPTIKRETLGVVVVYGVVLGTMNLLFYLSLARIPLGVAVTIEFLGPLAVALLGSRRLRDVLWALMAAGGVVLLARGGGDIDPVGVLLALGAGACWAGYILASAKLGSRTSDGTGLALGMVVAAALVVPFGVADAGTALLSPTVLLAGLAVALLSSVIPYSLELEALRKIPPRVFGVLMSMEPAVAALAGLALLGELLAPVQWVAICLVVAASAGATRSANAP</sequence>
<protein>
    <submittedName>
        <fullName evidence="9">DMT family transporter</fullName>
    </submittedName>
</protein>
<accession>A0ABW0ENA8</accession>
<name>A0ABW0ENA8_9PSEU</name>
<comment type="caution">
    <text evidence="9">The sequence shown here is derived from an EMBL/GenBank/DDBJ whole genome shotgun (WGS) entry which is preliminary data.</text>
</comment>
<comment type="subcellular location">
    <subcellularLocation>
        <location evidence="1">Cell membrane</location>
        <topology evidence="1">Multi-pass membrane protein</topology>
    </subcellularLocation>
</comment>
<evidence type="ECO:0000256" key="7">
    <source>
        <dbReference type="SAM" id="Phobius"/>
    </source>
</evidence>
<keyword evidence="5 7" id="KW-1133">Transmembrane helix</keyword>
<evidence type="ECO:0000313" key="10">
    <source>
        <dbReference type="Proteomes" id="UP001596157"/>
    </source>
</evidence>
<feature type="transmembrane region" description="Helical" evidence="7">
    <location>
        <begin position="215"/>
        <end position="238"/>
    </location>
</feature>
<feature type="transmembrane region" description="Helical" evidence="7">
    <location>
        <begin position="160"/>
        <end position="178"/>
    </location>
</feature>
<feature type="transmembrane region" description="Helical" evidence="7">
    <location>
        <begin position="250"/>
        <end position="270"/>
    </location>
</feature>
<keyword evidence="10" id="KW-1185">Reference proteome</keyword>
<dbReference type="InterPro" id="IPR051258">
    <property type="entry name" value="Diverse_Substrate_Transporter"/>
</dbReference>
<gene>
    <name evidence="9" type="ORF">ACFPM7_12275</name>
</gene>
<feature type="transmembrane region" description="Helical" evidence="7">
    <location>
        <begin position="56"/>
        <end position="77"/>
    </location>
</feature>
<feature type="transmembrane region" description="Helical" evidence="7">
    <location>
        <begin position="190"/>
        <end position="209"/>
    </location>
</feature>
<dbReference type="EMBL" id="JBHSKF010000004">
    <property type="protein sequence ID" value="MFC5287830.1"/>
    <property type="molecule type" value="Genomic_DNA"/>
</dbReference>
<comment type="similarity">
    <text evidence="2">Belongs to the EamA transporter family.</text>
</comment>
<feature type="domain" description="EamA" evidence="8">
    <location>
        <begin position="161"/>
        <end position="290"/>
    </location>
</feature>
<evidence type="ECO:0000256" key="1">
    <source>
        <dbReference type="ARBA" id="ARBA00004651"/>
    </source>
</evidence>
<keyword evidence="4 7" id="KW-0812">Transmembrane</keyword>
<feature type="transmembrane region" description="Helical" evidence="7">
    <location>
        <begin position="110"/>
        <end position="130"/>
    </location>
</feature>
<organism evidence="9 10">
    <name type="scientific">Actinokineospora guangxiensis</name>
    <dbReference type="NCBI Taxonomy" id="1490288"/>
    <lineage>
        <taxon>Bacteria</taxon>
        <taxon>Bacillati</taxon>
        <taxon>Actinomycetota</taxon>
        <taxon>Actinomycetes</taxon>
        <taxon>Pseudonocardiales</taxon>
        <taxon>Pseudonocardiaceae</taxon>
        <taxon>Actinokineospora</taxon>
    </lineage>
</organism>
<dbReference type="Pfam" id="PF00892">
    <property type="entry name" value="EamA"/>
    <property type="match status" value="1"/>
</dbReference>
<dbReference type="RefSeq" id="WP_378247150.1">
    <property type="nucleotide sequence ID" value="NZ_JBHSKF010000004.1"/>
</dbReference>
<evidence type="ECO:0000256" key="6">
    <source>
        <dbReference type="ARBA" id="ARBA00023136"/>
    </source>
</evidence>
<evidence type="ECO:0000259" key="8">
    <source>
        <dbReference type="Pfam" id="PF00892"/>
    </source>
</evidence>
<dbReference type="SUPFAM" id="SSF103481">
    <property type="entry name" value="Multidrug resistance efflux transporter EmrE"/>
    <property type="match status" value="2"/>
</dbReference>
<dbReference type="PANTHER" id="PTHR42920:SF5">
    <property type="entry name" value="EAMA DOMAIN-CONTAINING PROTEIN"/>
    <property type="match status" value="1"/>
</dbReference>
<evidence type="ECO:0000256" key="5">
    <source>
        <dbReference type="ARBA" id="ARBA00022989"/>
    </source>
</evidence>
<evidence type="ECO:0000256" key="2">
    <source>
        <dbReference type="ARBA" id="ARBA00007362"/>
    </source>
</evidence>
<evidence type="ECO:0000256" key="3">
    <source>
        <dbReference type="ARBA" id="ARBA00022475"/>
    </source>
</evidence>
<dbReference type="PANTHER" id="PTHR42920">
    <property type="entry name" value="OS03G0707200 PROTEIN-RELATED"/>
    <property type="match status" value="1"/>
</dbReference>
<feature type="transmembrane region" description="Helical" evidence="7">
    <location>
        <begin position="86"/>
        <end position="104"/>
    </location>
</feature>
<evidence type="ECO:0000256" key="4">
    <source>
        <dbReference type="ARBA" id="ARBA00022692"/>
    </source>
</evidence>